<dbReference type="PROSITE" id="PS51352">
    <property type="entry name" value="THIOREDOXIN_2"/>
    <property type="match status" value="1"/>
</dbReference>
<accession>A0A075FQ19</accession>
<dbReference type="InterPro" id="IPR036249">
    <property type="entry name" value="Thioredoxin-like_sf"/>
</dbReference>
<dbReference type="EMBL" id="KF900391">
    <property type="protein sequence ID" value="AIE93318.1"/>
    <property type="molecule type" value="Genomic_DNA"/>
</dbReference>
<protein>
    <submittedName>
        <fullName evidence="2">Thiol-disulfide isomerase family protein</fullName>
    </submittedName>
</protein>
<evidence type="ECO:0000313" key="2">
    <source>
        <dbReference type="EMBL" id="AIE93318.1"/>
    </source>
</evidence>
<dbReference type="InterPro" id="IPR013766">
    <property type="entry name" value="Thioredoxin_domain"/>
</dbReference>
<dbReference type="PANTHER" id="PTHR43640">
    <property type="entry name" value="OS07G0260300 PROTEIN"/>
    <property type="match status" value="1"/>
</dbReference>
<reference evidence="2" key="1">
    <citation type="journal article" date="2014" name="Genome Biol. Evol.">
        <title>Pangenome evidence for extensive interdomain horizontal transfer affecting lineage core and shell genes in uncultured planktonic thaumarchaeota and euryarchaeota.</title>
        <authorList>
            <person name="Deschamps P."/>
            <person name="Zivanovic Y."/>
            <person name="Moreira D."/>
            <person name="Rodriguez-Valera F."/>
            <person name="Lopez-Garcia P."/>
        </authorList>
    </citation>
    <scope>NUCLEOTIDE SEQUENCE</scope>
</reference>
<name>A0A075FQ19_9ARCH</name>
<dbReference type="InterPro" id="IPR013740">
    <property type="entry name" value="Redoxin"/>
</dbReference>
<keyword evidence="2" id="KW-0413">Isomerase</keyword>
<dbReference type="PANTHER" id="PTHR43640:SF1">
    <property type="entry name" value="THIOREDOXIN-DEPENDENT PEROXIREDOXIN"/>
    <property type="match status" value="1"/>
</dbReference>
<feature type="domain" description="Thioredoxin" evidence="1">
    <location>
        <begin position="1"/>
        <end position="121"/>
    </location>
</feature>
<evidence type="ECO:0000259" key="1">
    <source>
        <dbReference type="PROSITE" id="PS51352"/>
    </source>
</evidence>
<dbReference type="SUPFAM" id="SSF52833">
    <property type="entry name" value="Thioredoxin-like"/>
    <property type="match status" value="1"/>
</dbReference>
<proteinExistence type="predicted"/>
<dbReference type="InterPro" id="IPR047262">
    <property type="entry name" value="PRX-like1"/>
</dbReference>
<dbReference type="AlphaFoldDB" id="A0A075FQ19"/>
<dbReference type="GO" id="GO:0016491">
    <property type="term" value="F:oxidoreductase activity"/>
    <property type="evidence" value="ECO:0007669"/>
    <property type="project" value="InterPro"/>
</dbReference>
<dbReference type="Pfam" id="PF08534">
    <property type="entry name" value="Redoxin"/>
    <property type="match status" value="1"/>
</dbReference>
<organism evidence="2">
    <name type="scientific">uncultured marine thaumarchaeote AD1000_33_G09</name>
    <dbReference type="NCBI Taxonomy" id="1455909"/>
    <lineage>
        <taxon>Archaea</taxon>
        <taxon>Nitrososphaerota</taxon>
        <taxon>environmental samples</taxon>
    </lineage>
</organism>
<sequence>MFTCNHCPFVKAYEDRLIQIQKDYSDKSVSLVAINSNETINYPEDTFEKMQIRVTEKFYNFPYLRDEDQSVASSYGASFTPEIFVFDIDRKLRYHGRIDDNKDPDNVTSSDLRNALDELLSERAVTSSETHGIGCSIKWVK</sequence>
<dbReference type="Gene3D" id="3.40.30.10">
    <property type="entry name" value="Glutaredoxin"/>
    <property type="match status" value="1"/>
</dbReference>
<dbReference type="GO" id="GO:0016853">
    <property type="term" value="F:isomerase activity"/>
    <property type="evidence" value="ECO:0007669"/>
    <property type="project" value="UniProtKB-KW"/>
</dbReference>
<dbReference type="CDD" id="cd02969">
    <property type="entry name" value="PRX_like1"/>
    <property type="match status" value="1"/>
</dbReference>